<sequence>MSIAGDDNLICFPNDYFTKDDVSRGPEGKLLIDISRDTPFPLLSPTTEREIFGDDSSDDAASDDGSYDAASDDGSYDAASDDIYIPTAVAPPELPHTIANVQRLILQIPLHDRLSVNFGSMLSGMGRDCAHVRPHNTYRCLEDGTFVLRHHFRLFFSQRLIYCAGLISTALNDHTVDARGFTPDAIPVTVPSQALQQLGIPFPTILVFLSRGWQLDERIFESKEEIEGHVEDFLTVLRFGMAVFGKIMIVARQLGGNSLCNPGAGIEMEKAEFLELAGSHDYRSQSIDAWLDQILLANAYIRRADDACARLFTIQTFSIFFTLEDNGKIALVPRVASGVVHDQPTHRVHTTAAEFGQQLARWGF</sequence>
<proteinExistence type="predicted"/>
<dbReference type="EMBL" id="JACAZI010000018">
    <property type="protein sequence ID" value="KAF7341207.1"/>
    <property type="molecule type" value="Genomic_DNA"/>
</dbReference>
<keyword evidence="3" id="KW-1185">Reference proteome</keyword>
<evidence type="ECO:0000256" key="1">
    <source>
        <dbReference type="SAM" id="MobiDB-lite"/>
    </source>
</evidence>
<reference evidence="2" key="1">
    <citation type="submission" date="2020-05" db="EMBL/GenBank/DDBJ databases">
        <title>Mycena genomes resolve the evolution of fungal bioluminescence.</title>
        <authorList>
            <person name="Tsai I.J."/>
        </authorList>
    </citation>
    <scope>NUCLEOTIDE SEQUENCE</scope>
    <source>
        <strain evidence="2">CCC161011</strain>
    </source>
</reference>
<gene>
    <name evidence="2" type="ORF">MVEN_01856100</name>
</gene>
<dbReference type="OrthoDB" id="2872357at2759"/>
<comment type="caution">
    <text evidence="2">The sequence shown here is derived from an EMBL/GenBank/DDBJ whole genome shotgun (WGS) entry which is preliminary data.</text>
</comment>
<dbReference type="Proteomes" id="UP000620124">
    <property type="component" value="Unassembled WGS sequence"/>
</dbReference>
<evidence type="ECO:0000313" key="2">
    <source>
        <dbReference type="EMBL" id="KAF7341207.1"/>
    </source>
</evidence>
<feature type="region of interest" description="Disordered" evidence="1">
    <location>
        <begin position="45"/>
        <end position="74"/>
    </location>
</feature>
<organism evidence="2 3">
    <name type="scientific">Mycena venus</name>
    <dbReference type="NCBI Taxonomy" id="2733690"/>
    <lineage>
        <taxon>Eukaryota</taxon>
        <taxon>Fungi</taxon>
        <taxon>Dikarya</taxon>
        <taxon>Basidiomycota</taxon>
        <taxon>Agaricomycotina</taxon>
        <taxon>Agaricomycetes</taxon>
        <taxon>Agaricomycetidae</taxon>
        <taxon>Agaricales</taxon>
        <taxon>Marasmiineae</taxon>
        <taxon>Mycenaceae</taxon>
        <taxon>Mycena</taxon>
    </lineage>
</organism>
<accession>A0A8H6XHL4</accession>
<evidence type="ECO:0000313" key="3">
    <source>
        <dbReference type="Proteomes" id="UP000620124"/>
    </source>
</evidence>
<name>A0A8H6XHL4_9AGAR</name>
<feature type="compositionally biased region" description="Acidic residues" evidence="1">
    <location>
        <begin position="53"/>
        <end position="74"/>
    </location>
</feature>
<protein>
    <submittedName>
        <fullName evidence="2">Uncharacterized protein</fullName>
    </submittedName>
</protein>
<dbReference type="AlphaFoldDB" id="A0A8H6XHL4"/>